<comment type="caution">
    <text evidence="2">The sequence shown here is derived from an EMBL/GenBank/DDBJ whole genome shotgun (WGS) entry which is preliminary data.</text>
</comment>
<reference evidence="3 4" key="2">
    <citation type="submission" date="2019-03" db="EMBL/GenBank/DDBJ databases">
        <title>Multidrug-Resistant Klebsiella pneumoniae Clinical Bloodstream Isolates in Shanghai, China.</title>
        <authorList>
            <person name="Wang S."/>
        </authorList>
    </citation>
    <scope>NUCLEOTIDE SEQUENCE [LARGE SCALE GENOMIC DNA]</scope>
    <source>
        <strain evidence="3 4">RJ1071</strain>
    </source>
</reference>
<keyword evidence="1" id="KW-0472">Membrane</keyword>
<dbReference type="Proteomes" id="UP000254657">
    <property type="component" value="Unassembled WGS sequence"/>
</dbReference>
<dbReference type="EMBL" id="QRCF01000054">
    <property type="protein sequence ID" value="RDT84628.1"/>
    <property type="molecule type" value="Genomic_DNA"/>
</dbReference>
<name>A0AB73WBP5_KLEPN</name>
<evidence type="ECO:0000313" key="4">
    <source>
        <dbReference type="Proteomes" id="UP000294951"/>
    </source>
</evidence>
<keyword evidence="1" id="KW-1133">Transmembrane helix</keyword>
<sequence length="64" mass="7334">MMEIMMNIALIFFWFVVVVVCGTAYFFTIIFALKKGWIGDTSSKVIYFITFVILAAVVYKLPLV</sequence>
<dbReference type="EMBL" id="SMTN01000051">
    <property type="protein sequence ID" value="TDJ92487.1"/>
    <property type="molecule type" value="Genomic_DNA"/>
</dbReference>
<dbReference type="AlphaFoldDB" id="A0AB73WBP5"/>
<proteinExistence type="predicted"/>
<evidence type="ECO:0000313" key="3">
    <source>
        <dbReference type="EMBL" id="TDJ92487.1"/>
    </source>
</evidence>
<evidence type="ECO:0000313" key="2">
    <source>
        <dbReference type="EMBL" id="RDT84628.1"/>
    </source>
</evidence>
<feature type="transmembrane region" description="Helical" evidence="1">
    <location>
        <begin position="12"/>
        <end position="33"/>
    </location>
</feature>
<feature type="transmembrane region" description="Helical" evidence="1">
    <location>
        <begin position="45"/>
        <end position="62"/>
    </location>
</feature>
<evidence type="ECO:0000256" key="1">
    <source>
        <dbReference type="SAM" id="Phobius"/>
    </source>
</evidence>
<keyword evidence="1" id="KW-0812">Transmembrane</keyword>
<gene>
    <name evidence="2" type="ORF">DW286_27890</name>
    <name evidence="3" type="ORF">E1814_26215</name>
</gene>
<dbReference type="Proteomes" id="UP000294951">
    <property type="component" value="Unassembled WGS sequence"/>
</dbReference>
<organism evidence="2">
    <name type="scientific">Klebsiella pneumoniae</name>
    <dbReference type="NCBI Taxonomy" id="573"/>
    <lineage>
        <taxon>Bacteria</taxon>
        <taxon>Pseudomonadati</taxon>
        <taxon>Pseudomonadota</taxon>
        <taxon>Gammaproteobacteria</taxon>
        <taxon>Enterobacterales</taxon>
        <taxon>Enterobacteriaceae</taxon>
        <taxon>Klebsiella/Raoultella group</taxon>
        <taxon>Klebsiella</taxon>
        <taxon>Klebsiella pneumoniae complex</taxon>
    </lineage>
</organism>
<reference evidence="2" key="1">
    <citation type="submission" date="2018-07" db="EMBL/GenBank/DDBJ databases">
        <title>Draft genome sequence of Klebsiella pneumoniae K293.</title>
        <authorList>
            <person name="He F."/>
        </authorList>
    </citation>
    <scope>NUCLEOTIDE SEQUENCE</scope>
    <source>
        <strain evidence="2">K293</strain>
    </source>
</reference>
<accession>A0AB73WBP5</accession>
<protein>
    <submittedName>
        <fullName evidence="2">Uncharacterized protein</fullName>
    </submittedName>
</protein>